<evidence type="ECO:0000256" key="4">
    <source>
        <dbReference type="ARBA" id="ARBA00005884"/>
    </source>
</evidence>
<dbReference type="AlphaFoldDB" id="A0AAP0EPF0"/>
<dbReference type="CDD" id="cd23134">
    <property type="entry name" value="RING-HC_ITT1-like"/>
    <property type="match status" value="1"/>
</dbReference>
<dbReference type="Gene3D" id="3.30.40.10">
    <property type="entry name" value="Zinc/RING finger domain, C3HC4 (zinc finger)"/>
    <property type="match status" value="1"/>
</dbReference>
<dbReference type="EMBL" id="JBBNAG010000011">
    <property type="protein sequence ID" value="KAK9095542.1"/>
    <property type="molecule type" value="Genomic_DNA"/>
</dbReference>
<dbReference type="GO" id="GO:0016567">
    <property type="term" value="P:protein ubiquitination"/>
    <property type="evidence" value="ECO:0007669"/>
    <property type="project" value="InterPro"/>
</dbReference>
<organism evidence="16 17">
    <name type="scientific">Stephania cephalantha</name>
    <dbReference type="NCBI Taxonomy" id="152367"/>
    <lineage>
        <taxon>Eukaryota</taxon>
        <taxon>Viridiplantae</taxon>
        <taxon>Streptophyta</taxon>
        <taxon>Embryophyta</taxon>
        <taxon>Tracheophyta</taxon>
        <taxon>Spermatophyta</taxon>
        <taxon>Magnoliopsida</taxon>
        <taxon>Ranunculales</taxon>
        <taxon>Menispermaceae</taxon>
        <taxon>Menispermoideae</taxon>
        <taxon>Cissampelideae</taxon>
        <taxon>Stephania</taxon>
    </lineage>
</organism>
<dbReference type="InterPro" id="IPR002867">
    <property type="entry name" value="IBR_dom"/>
</dbReference>
<dbReference type="InterPro" id="IPR001841">
    <property type="entry name" value="Znf_RING"/>
</dbReference>
<accession>A0AAP0EPF0</accession>
<dbReference type="PROSITE" id="PS50089">
    <property type="entry name" value="ZF_RING_2"/>
    <property type="match status" value="1"/>
</dbReference>
<evidence type="ECO:0000256" key="5">
    <source>
        <dbReference type="ARBA" id="ARBA00012251"/>
    </source>
</evidence>
<dbReference type="SMART" id="SM00591">
    <property type="entry name" value="RWD"/>
    <property type="match status" value="1"/>
</dbReference>
<keyword evidence="9 12" id="KW-0863">Zinc-finger</keyword>
<dbReference type="PROSITE" id="PS51873">
    <property type="entry name" value="TRIAD"/>
    <property type="match status" value="1"/>
</dbReference>
<dbReference type="SUPFAM" id="SSF57850">
    <property type="entry name" value="RING/U-box"/>
    <property type="match status" value="4"/>
</dbReference>
<evidence type="ECO:0000256" key="10">
    <source>
        <dbReference type="ARBA" id="ARBA00022786"/>
    </source>
</evidence>
<dbReference type="InterPro" id="IPR013083">
    <property type="entry name" value="Znf_RING/FYVE/PHD"/>
</dbReference>
<comment type="similarity">
    <text evidence="4">Belongs to the RBR family. Ariadne subfamily.</text>
</comment>
<dbReference type="EC" id="2.3.2.31" evidence="5"/>
<keyword evidence="10" id="KW-0833">Ubl conjugation pathway</keyword>
<dbReference type="PROSITE" id="PS00518">
    <property type="entry name" value="ZF_RING_1"/>
    <property type="match status" value="1"/>
</dbReference>
<dbReference type="InterPro" id="IPR031127">
    <property type="entry name" value="E3_UB_ligase_RBR"/>
</dbReference>
<dbReference type="Pfam" id="PF01485">
    <property type="entry name" value="IBR"/>
    <property type="match status" value="1"/>
</dbReference>
<feature type="domain" description="RING-type" evidence="13">
    <location>
        <begin position="197"/>
        <end position="245"/>
    </location>
</feature>
<evidence type="ECO:0000256" key="3">
    <source>
        <dbReference type="ARBA" id="ARBA00003976"/>
    </source>
</evidence>
<dbReference type="CDD" id="cd20341">
    <property type="entry name" value="BRcat_RBR_RNF14"/>
    <property type="match status" value="1"/>
</dbReference>
<dbReference type="Pfam" id="PF05773">
    <property type="entry name" value="RWD"/>
    <property type="match status" value="1"/>
</dbReference>
<dbReference type="GO" id="GO:0061630">
    <property type="term" value="F:ubiquitin protein ligase activity"/>
    <property type="evidence" value="ECO:0007669"/>
    <property type="project" value="UniProtKB-EC"/>
</dbReference>
<gene>
    <name evidence="16" type="ORF">Scep_027011</name>
</gene>
<evidence type="ECO:0000259" key="14">
    <source>
        <dbReference type="PROSITE" id="PS50908"/>
    </source>
</evidence>
<dbReference type="InterPro" id="IPR017907">
    <property type="entry name" value="Znf_RING_CS"/>
</dbReference>
<comment type="cofactor">
    <cofactor evidence="2">
        <name>Zn(2+)</name>
        <dbReference type="ChEBI" id="CHEBI:29105"/>
    </cofactor>
</comment>
<comment type="function">
    <text evidence="3">Might act as an E3 ubiquitin-protein ligase, or as part of E3 complex, which accepts ubiquitin from specific E2 ubiquitin-conjugating enzymes and then transfers it to substrates.</text>
</comment>
<comment type="catalytic activity">
    <reaction evidence="1">
        <text>[E2 ubiquitin-conjugating enzyme]-S-ubiquitinyl-L-cysteine + [acceptor protein]-L-lysine = [E2 ubiquitin-conjugating enzyme]-L-cysteine + [acceptor protein]-N(6)-ubiquitinyl-L-lysine.</text>
        <dbReference type="EC" id="2.3.2.31"/>
    </reaction>
</comment>
<keyword evidence="6" id="KW-0808">Transferase</keyword>
<dbReference type="InterPro" id="IPR044066">
    <property type="entry name" value="TRIAD_supradom"/>
</dbReference>
<feature type="domain" description="RWD" evidence="14">
    <location>
        <begin position="1"/>
        <end position="141"/>
    </location>
</feature>
<sequence length="500" mass="57595">MEAIYGDNVAILSREGDLKTLQIMIHVQIPDDVTITTKLLNVDEILKVEQTAIALKVGLDISSEFLYSFQVQHLPPIVLTCLLPKSYPSHNPPHFTIYIEWLDSLRISSLCSMLDSKWMDQPGQEVIYEWVEWLRNSSLLHLGIDKEILIGSYDKSPCLDRRSITMSVLPNVDIPPRLMNYSDEKCQDIFRRSLHECCICFGKYAGTEFVRLPCKHFFCRKCMETYSSMHVEEGTVNMLLCPDIKCGGAIPPALLKNLLRDGEFERWESLLLQKSLDSMSDVVYCPRCEIACIKDQDHHAQCSKCLFSFCGVCRYKRHVGQPCLTPELEIQMFKDKFSPMKGILNLKEREKMNQILSMMVINHYSKPCPSCKIAISRISGCNRMVCSNCGTIFCYRCGEAIDQGHSWEKCRLLQVEEIEEREARITGRDQVTWSTRNEPFASRVHPCAYCGEMNVKVGSNNFMQCWSCHDHYCYLCRSLILDYSYHHFEGEGCKLHTLEK</sequence>
<keyword evidence="11" id="KW-0862">Zinc</keyword>
<evidence type="ECO:0000256" key="1">
    <source>
        <dbReference type="ARBA" id="ARBA00001798"/>
    </source>
</evidence>
<dbReference type="InterPro" id="IPR006575">
    <property type="entry name" value="RWD_dom"/>
</dbReference>
<keyword evidence="8" id="KW-0677">Repeat</keyword>
<evidence type="ECO:0000313" key="16">
    <source>
        <dbReference type="EMBL" id="KAK9095542.1"/>
    </source>
</evidence>
<evidence type="ECO:0000256" key="6">
    <source>
        <dbReference type="ARBA" id="ARBA00022679"/>
    </source>
</evidence>
<dbReference type="Gene3D" id="1.20.120.1750">
    <property type="match status" value="1"/>
</dbReference>
<name>A0AAP0EPF0_9MAGN</name>
<evidence type="ECO:0000259" key="15">
    <source>
        <dbReference type="PROSITE" id="PS51873"/>
    </source>
</evidence>
<reference evidence="16 17" key="1">
    <citation type="submission" date="2024-01" db="EMBL/GenBank/DDBJ databases">
        <title>Genome assemblies of Stephania.</title>
        <authorList>
            <person name="Yang L."/>
        </authorList>
    </citation>
    <scope>NUCLEOTIDE SEQUENCE [LARGE SCALE GENOMIC DNA]</scope>
    <source>
        <strain evidence="16">JXDWG</strain>
        <tissue evidence="16">Leaf</tissue>
    </source>
</reference>
<evidence type="ECO:0000256" key="8">
    <source>
        <dbReference type="ARBA" id="ARBA00022737"/>
    </source>
</evidence>
<dbReference type="GO" id="GO:0008270">
    <property type="term" value="F:zinc ion binding"/>
    <property type="evidence" value="ECO:0007669"/>
    <property type="project" value="UniProtKB-KW"/>
</dbReference>
<dbReference type="Proteomes" id="UP001419268">
    <property type="component" value="Unassembled WGS sequence"/>
</dbReference>
<proteinExistence type="inferred from homology"/>
<dbReference type="PROSITE" id="PS50908">
    <property type="entry name" value="RWD"/>
    <property type="match status" value="1"/>
</dbReference>
<evidence type="ECO:0000256" key="7">
    <source>
        <dbReference type="ARBA" id="ARBA00022723"/>
    </source>
</evidence>
<dbReference type="SMART" id="SM00184">
    <property type="entry name" value="RING"/>
    <property type="match status" value="2"/>
</dbReference>
<evidence type="ECO:0000313" key="17">
    <source>
        <dbReference type="Proteomes" id="UP001419268"/>
    </source>
</evidence>
<evidence type="ECO:0000256" key="12">
    <source>
        <dbReference type="PROSITE-ProRule" id="PRU00175"/>
    </source>
</evidence>
<evidence type="ECO:0000256" key="9">
    <source>
        <dbReference type="ARBA" id="ARBA00022771"/>
    </source>
</evidence>
<dbReference type="Pfam" id="PF22191">
    <property type="entry name" value="IBR_1"/>
    <property type="match status" value="1"/>
</dbReference>
<dbReference type="SMART" id="SM00647">
    <property type="entry name" value="IBR"/>
    <property type="match status" value="2"/>
</dbReference>
<protein>
    <recommendedName>
        <fullName evidence="5">RBR-type E3 ubiquitin transferase</fullName>
        <ecNumber evidence="5">2.3.2.31</ecNumber>
    </recommendedName>
</protein>
<comment type="caution">
    <text evidence="16">The sequence shown here is derived from an EMBL/GenBank/DDBJ whole genome shotgun (WGS) entry which is preliminary data.</text>
</comment>
<dbReference type="Gene3D" id="3.10.110.10">
    <property type="entry name" value="Ubiquitin Conjugating Enzyme"/>
    <property type="match status" value="1"/>
</dbReference>
<keyword evidence="7" id="KW-0479">Metal-binding</keyword>
<dbReference type="CDD" id="cd23821">
    <property type="entry name" value="RWD_IMPACT"/>
    <property type="match status" value="1"/>
</dbReference>
<evidence type="ECO:0000256" key="11">
    <source>
        <dbReference type="ARBA" id="ARBA00022833"/>
    </source>
</evidence>
<dbReference type="PANTHER" id="PTHR11685">
    <property type="entry name" value="RBR FAMILY RING FINGER AND IBR DOMAIN-CONTAINING"/>
    <property type="match status" value="1"/>
</dbReference>
<dbReference type="FunFam" id="3.30.40.10:FF:000358">
    <property type="entry name" value="RBR-type E3 ubiquitin transferase"/>
    <property type="match status" value="1"/>
</dbReference>
<feature type="domain" description="RING-type" evidence="15">
    <location>
        <begin position="193"/>
        <end position="416"/>
    </location>
</feature>
<evidence type="ECO:0000256" key="2">
    <source>
        <dbReference type="ARBA" id="ARBA00001947"/>
    </source>
</evidence>
<dbReference type="SUPFAM" id="SSF54495">
    <property type="entry name" value="UBC-like"/>
    <property type="match status" value="1"/>
</dbReference>
<evidence type="ECO:0000259" key="13">
    <source>
        <dbReference type="PROSITE" id="PS50089"/>
    </source>
</evidence>
<keyword evidence="17" id="KW-1185">Reference proteome</keyword>
<dbReference type="InterPro" id="IPR016135">
    <property type="entry name" value="UBQ-conjugating_enzyme/RWD"/>
</dbReference>